<dbReference type="EMBL" id="BMXF01000002">
    <property type="protein sequence ID" value="GHB73848.1"/>
    <property type="molecule type" value="Genomic_DNA"/>
</dbReference>
<organism evidence="1 2">
    <name type="scientific">Persicitalea jodogahamensis</name>
    <dbReference type="NCBI Taxonomy" id="402147"/>
    <lineage>
        <taxon>Bacteria</taxon>
        <taxon>Pseudomonadati</taxon>
        <taxon>Bacteroidota</taxon>
        <taxon>Cytophagia</taxon>
        <taxon>Cytophagales</taxon>
        <taxon>Spirosomataceae</taxon>
        <taxon>Persicitalea</taxon>
    </lineage>
</organism>
<protein>
    <submittedName>
        <fullName evidence="1">Molybdopterin synthase sulfur carrier subunit</fullName>
    </submittedName>
</protein>
<evidence type="ECO:0000313" key="1">
    <source>
        <dbReference type="EMBL" id="GHB73848.1"/>
    </source>
</evidence>
<dbReference type="InterPro" id="IPR003749">
    <property type="entry name" value="ThiS/MoaD-like"/>
</dbReference>
<keyword evidence="2" id="KW-1185">Reference proteome</keyword>
<name>A0A8J3D4T5_9BACT</name>
<gene>
    <name evidence="1" type="primary">moaD</name>
    <name evidence="1" type="ORF">GCM10007390_30050</name>
</gene>
<dbReference type="SUPFAM" id="SSF54285">
    <property type="entry name" value="MoaD/ThiS"/>
    <property type="match status" value="1"/>
</dbReference>
<proteinExistence type="predicted"/>
<dbReference type="RefSeq" id="WP_189565281.1">
    <property type="nucleotide sequence ID" value="NZ_BMXF01000002.1"/>
</dbReference>
<evidence type="ECO:0000313" key="2">
    <source>
        <dbReference type="Proteomes" id="UP000598271"/>
    </source>
</evidence>
<dbReference type="Gene3D" id="3.10.20.30">
    <property type="match status" value="1"/>
</dbReference>
<dbReference type="InterPro" id="IPR016155">
    <property type="entry name" value="Mopterin_synth/thiamin_S_b"/>
</dbReference>
<accession>A0A8J3D4T5</accession>
<dbReference type="Proteomes" id="UP000598271">
    <property type="component" value="Unassembled WGS sequence"/>
</dbReference>
<reference evidence="1 2" key="1">
    <citation type="journal article" date="2014" name="Int. J. Syst. Evol. Microbiol.">
        <title>Complete genome sequence of Corynebacterium casei LMG S-19264T (=DSM 44701T), isolated from a smear-ripened cheese.</title>
        <authorList>
            <consortium name="US DOE Joint Genome Institute (JGI-PGF)"/>
            <person name="Walter F."/>
            <person name="Albersmeier A."/>
            <person name="Kalinowski J."/>
            <person name="Ruckert C."/>
        </authorList>
    </citation>
    <scope>NUCLEOTIDE SEQUENCE [LARGE SCALE GENOMIC DNA]</scope>
    <source>
        <strain evidence="1 2">KCTC 12866</strain>
    </source>
</reference>
<dbReference type="Pfam" id="PF02597">
    <property type="entry name" value="ThiS"/>
    <property type="match status" value="1"/>
</dbReference>
<comment type="caution">
    <text evidence="1">The sequence shown here is derived from an EMBL/GenBank/DDBJ whole genome shotgun (WGS) entry which is preliminary data.</text>
</comment>
<dbReference type="InterPro" id="IPR012675">
    <property type="entry name" value="Beta-grasp_dom_sf"/>
</dbReference>
<sequence>MTLSILYFGMIAEATGQPLETWTSLDALTVGDLKNDILKKYPVLRDRKFQVAVNQQILDDAFPIPPSAEVALLPPFAGG</sequence>
<dbReference type="CDD" id="cd00754">
    <property type="entry name" value="Ubl_MoaD"/>
    <property type="match status" value="1"/>
</dbReference>
<dbReference type="AlphaFoldDB" id="A0A8J3D4T5"/>